<dbReference type="EMBL" id="BK014884">
    <property type="protein sequence ID" value="DAD80493.1"/>
    <property type="molecule type" value="Genomic_DNA"/>
</dbReference>
<organism evidence="1">
    <name type="scientific">Siphoviridae sp. ctYh54</name>
    <dbReference type="NCBI Taxonomy" id="2826379"/>
    <lineage>
        <taxon>Viruses</taxon>
        <taxon>Duplodnaviria</taxon>
        <taxon>Heunggongvirae</taxon>
        <taxon>Uroviricota</taxon>
        <taxon>Caudoviricetes</taxon>
    </lineage>
</organism>
<proteinExistence type="predicted"/>
<sequence>MNTKEIIKTLMAESVQPKHEYSDIDPMIDDVYNRINGTATTVKNMLITAYRNDEEKGMKDLDRIYSMVEDAMEQLMLDVEAYTKGNEDEEE</sequence>
<name>A0A8S5MDU2_9CAUD</name>
<reference evidence="1" key="1">
    <citation type="journal article" date="2021" name="Proc. Natl. Acad. Sci. U.S.A.">
        <title>A Catalog of Tens of Thousands of Viruses from Human Metagenomes Reveals Hidden Associations with Chronic Diseases.</title>
        <authorList>
            <person name="Tisza M.J."/>
            <person name="Buck C.B."/>
        </authorList>
    </citation>
    <scope>NUCLEOTIDE SEQUENCE</scope>
    <source>
        <strain evidence="1">CtYh54</strain>
    </source>
</reference>
<evidence type="ECO:0000313" key="1">
    <source>
        <dbReference type="EMBL" id="DAD80493.1"/>
    </source>
</evidence>
<accession>A0A8S5MDU2</accession>
<protein>
    <submittedName>
        <fullName evidence="1">Uncharacterized protein</fullName>
    </submittedName>
</protein>